<organism evidence="2 3">
    <name type="scientific">Streptomyces natalensis ATCC 27448</name>
    <dbReference type="NCBI Taxonomy" id="1240678"/>
    <lineage>
        <taxon>Bacteria</taxon>
        <taxon>Bacillati</taxon>
        <taxon>Actinomycetota</taxon>
        <taxon>Actinomycetes</taxon>
        <taxon>Kitasatosporales</taxon>
        <taxon>Streptomycetaceae</taxon>
        <taxon>Streptomyces</taxon>
    </lineage>
</organism>
<proteinExistence type="predicted"/>
<dbReference type="AlphaFoldDB" id="A0A0D7CP82"/>
<dbReference type="PATRIC" id="fig|1240678.4.peg.2178"/>
<name>A0A0D7CP82_9ACTN</name>
<protein>
    <recommendedName>
        <fullName evidence="1">Type 2A encapsulin shell protein SrpI-like domain-containing protein</fullName>
    </recommendedName>
</protein>
<comment type="caution">
    <text evidence="2">The sequence shown here is derived from an EMBL/GenBank/DDBJ whole genome shotgun (WGS) entry which is preliminary data.</text>
</comment>
<gene>
    <name evidence="2" type="ORF">SNA_10400</name>
</gene>
<dbReference type="InterPro" id="IPR045641">
    <property type="entry name" value="SrpI-like"/>
</dbReference>
<keyword evidence="3" id="KW-1185">Reference proteome</keyword>
<dbReference type="Pfam" id="PF19307">
    <property type="entry name" value="SrpI-like"/>
    <property type="match status" value="1"/>
</dbReference>
<sequence length="70" mass="7630">MRTGEDDRGGIGLRRAGLLEEHEPGLSVCFMGVSEQAIASSLVTTYCPAARLVPDALRVLESMKIARRRD</sequence>
<feature type="domain" description="Type 2A encapsulin shell protein SrpI-like" evidence="1">
    <location>
        <begin position="1"/>
        <end position="66"/>
    </location>
</feature>
<evidence type="ECO:0000313" key="3">
    <source>
        <dbReference type="Proteomes" id="UP000032458"/>
    </source>
</evidence>
<reference evidence="2 3" key="1">
    <citation type="submission" date="2014-09" db="EMBL/GenBank/DDBJ databases">
        <title>Draft genome sequence of Streptomyces natalensis ATCC 27448, producer of the antifungal pimaricin.</title>
        <authorList>
            <person name="Mendes M.V."/>
            <person name="Beites T."/>
            <person name="Pires S."/>
            <person name="Santos C.L."/>
            <person name="Moradas-Ferreira P."/>
        </authorList>
    </citation>
    <scope>NUCLEOTIDE SEQUENCE [LARGE SCALE GENOMIC DNA]</scope>
    <source>
        <strain evidence="2 3">ATCC 27448</strain>
    </source>
</reference>
<accession>A0A0D7CP82</accession>
<dbReference type="Proteomes" id="UP000032458">
    <property type="component" value="Unassembled WGS sequence"/>
</dbReference>
<dbReference type="EMBL" id="JRKI01000012">
    <property type="protein sequence ID" value="KIZ18064.1"/>
    <property type="molecule type" value="Genomic_DNA"/>
</dbReference>
<evidence type="ECO:0000259" key="1">
    <source>
        <dbReference type="Pfam" id="PF19307"/>
    </source>
</evidence>
<evidence type="ECO:0000313" key="2">
    <source>
        <dbReference type="EMBL" id="KIZ18064.1"/>
    </source>
</evidence>